<keyword evidence="3" id="KW-1185">Reference proteome</keyword>
<reference evidence="2 3" key="1">
    <citation type="submission" date="2017-12" db="EMBL/GenBank/DDBJ databases">
        <title>Taxonomic description and draft genome of Pradoshia cofamensis Gen. nov., sp. nov., a thermotolerant bacillale isolated from anterior gut of earthworm Eisenia fetida.</title>
        <authorList>
            <person name="Saha T."/>
            <person name="Chakraborty R."/>
        </authorList>
    </citation>
    <scope>NUCLEOTIDE SEQUENCE [LARGE SCALE GENOMIC DNA]</scope>
    <source>
        <strain evidence="2 3">EAG3</strain>
    </source>
</reference>
<comment type="caution">
    <text evidence="2">The sequence shown here is derived from an EMBL/GenBank/DDBJ whole genome shotgun (WGS) entry which is preliminary data.</text>
</comment>
<dbReference type="InterPro" id="IPR000086">
    <property type="entry name" value="NUDIX_hydrolase_dom"/>
</dbReference>
<dbReference type="InterPro" id="IPR015797">
    <property type="entry name" value="NUDIX_hydrolase-like_dom_sf"/>
</dbReference>
<dbReference type="EMBL" id="PKOZ01000001">
    <property type="protein sequence ID" value="PQD96788.1"/>
    <property type="molecule type" value="Genomic_DNA"/>
</dbReference>
<proteinExistence type="predicted"/>
<evidence type="ECO:0000313" key="3">
    <source>
        <dbReference type="Proteomes" id="UP000239663"/>
    </source>
</evidence>
<protein>
    <recommendedName>
        <fullName evidence="1">Nudix hydrolase domain-containing protein</fullName>
    </recommendedName>
</protein>
<dbReference type="PROSITE" id="PS51462">
    <property type="entry name" value="NUDIX"/>
    <property type="match status" value="1"/>
</dbReference>
<name>A0A2S7N433_9BACI</name>
<feature type="domain" description="Nudix hydrolase" evidence="1">
    <location>
        <begin position="82"/>
        <end position="235"/>
    </location>
</feature>
<dbReference type="AlphaFoldDB" id="A0A2S7N433"/>
<evidence type="ECO:0000259" key="1">
    <source>
        <dbReference type="PROSITE" id="PS51462"/>
    </source>
</evidence>
<organism evidence="2 3">
    <name type="scientific">Pradoshia eiseniae</name>
    <dbReference type="NCBI Taxonomy" id="2064768"/>
    <lineage>
        <taxon>Bacteria</taxon>
        <taxon>Bacillati</taxon>
        <taxon>Bacillota</taxon>
        <taxon>Bacilli</taxon>
        <taxon>Bacillales</taxon>
        <taxon>Bacillaceae</taxon>
        <taxon>Pradoshia</taxon>
    </lineage>
</organism>
<sequence>MPARLNITVAEESMHIPASIQESIDSYWTSLEESGHSFYRGDIFSIKEMKETGDELSVVLERTDFAHFIYCKHCGLPDRYKCRVAAVNGLILTADNQFVMGEMNGQTANPGYVQFVAGGIDRRDIRGNKVDVRGSLFREMEEEIGIDGNDTSLVLQVEPRYIVYWGNISLVYVIMLKERAAEFQERYRRFERSLCERDLTPEFASMVYVPADEQSVSDFLELDGRPKWPFLRLVLEEELKDREW</sequence>
<dbReference type="Proteomes" id="UP000239663">
    <property type="component" value="Unassembled WGS sequence"/>
</dbReference>
<accession>A0A2S7N433</accession>
<dbReference type="Gene3D" id="3.90.79.10">
    <property type="entry name" value="Nucleoside Triphosphate Pyrophosphohydrolase"/>
    <property type="match status" value="1"/>
</dbReference>
<dbReference type="SUPFAM" id="SSF55811">
    <property type="entry name" value="Nudix"/>
    <property type="match status" value="1"/>
</dbReference>
<evidence type="ECO:0000313" key="2">
    <source>
        <dbReference type="EMBL" id="PQD96788.1"/>
    </source>
</evidence>
<gene>
    <name evidence="2" type="ORF">CYL18_02555</name>
</gene>